<dbReference type="AlphaFoldDB" id="A0A4U8Q5B0"/>
<evidence type="ECO:0000256" key="6">
    <source>
        <dbReference type="ARBA" id="ARBA00023136"/>
    </source>
</evidence>
<dbReference type="CDD" id="cd06261">
    <property type="entry name" value="TM_PBP2"/>
    <property type="match status" value="1"/>
</dbReference>
<dbReference type="EMBL" id="QGQD01000068">
    <property type="protein sequence ID" value="TLC99628.1"/>
    <property type="molecule type" value="Genomic_DNA"/>
</dbReference>
<dbReference type="InterPro" id="IPR035906">
    <property type="entry name" value="MetI-like_sf"/>
</dbReference>
<evidence type="ECO:0000256" key="4">
    <source>
        <dbReference type="ARBA" id="ARBA00022692"/>
    </source>
</evidence>
<dbReference type="PANTHER" id="PTHR32243:SF18">
    <property type="entry name" value="INNER MEMBRANE ABC TRANSPORTER PERMEASE PROTEIN YCJP"/>
    <property type="match status" value="1"/>
</dbReference>
<dbReference type="InterPro" id="IPR050901">
    <property type="entry name" value="BP-dep_ABC_trans_perm"/>
</dbReference>
<dbReference type="Gene3D" id="1.10.3720.10">
    <property type="entry name" value="MetI-like"/>
    <property type="match status" value="1"/>
</dbReference>
<dbReference type="Proteomes" id="UP000306509">
    <property type="component" value="Unassembled WGS sequence"/>
</dbReference>
<dbReference type="RefSeq" id="WP_044296179.1">
    <property type="nucleotide sequence ID" value="NZ_JTGN01000008.1"/>
</dbReference>
<dbReference type="STRING" id="180332.GCA_000797495_02373"/>
<keyword evidence="4 7" id="KW-0812">Transmembrane</keyword>
<feature type="transmembrane region" description="Helical" evidence="7">
    <location>
        <begin position="107"/>
        <end position="128"/>
    </location>
</feature>
<keyword evidence="2 7" id="KW-0813">Transport</keyword>
<protein>
    <submittedName>
        <fullName evidence="9">Trehalose transport system permease protein SugB</fullName>
    </submittedName>
</protein>
<evidence type="ECO:0000256" key="7">
    <source>
        <dbReference type="RuleBase" id="RU363032"/>
    </source>
</evidence>
<keyword evidence="10" id="KW-1185">Reference proteome</keyword>
<dbReference type="GO" id="GO:0005886">
    <property type="term" value="C:plasma membrane"/>
    <property type="evidence" value="ECO:0007669"/>
    <property type="project" value="UniProtKB-SubCell"/>
</dbReference>
<evidence type="ECO:0000259" key="8">
    <source>
        <dbReference type="PROSITE" id="PS50928"/>
    </source>
</evidence>
<evidence type="ECO:0000256" key="1">
    <source>
        <dbReference type="ARBA" id="ARBA00004651"/>
    </source>
</evidence>
<keyword evidence="6 7" id="KW-0472">Membrane</keyword>
<comment type="caution">
    <text evidence="9">The sequence shown here is derived from an EMBL/GenBank/DDBJ whole genome shotgun (WGS) entry which is preliminary data.</text>
</comment>
<evidence type="ECO:0000256" key="3">
    <source>
        <dbReference type="ARBA" id="ARBA00022475"/>
    </source>
</evidence>
<evidence type="ECO:0000313" key="10">
    <source>
        <dbReference type="Proteomes" id="UP000306509"/>
    </source>
</evidence>
<dbReference type="InterPro" id="IPR000515">
    <property type="entry name" value="MetI-like"/>
</dbReference>
<feature type="transmembrane region" description="Helical" evidence="7">
    <location>
        <begin position="12"/>
        <end position="32"/>
    </location>
</feature>
<keyword evidence="5 7" id="KW-1133">Transmembrane helix</keyword>
<feature type="transmembrane region" description="Helical" evidence="7">
    <location>
        <begin position="239"/>
        <end position="259"/>
    </location>
</feature>
<evidence type="ECO:0000313" key="9">
    <source>
        <dbReference type="EMBL" id="TLC99628.1"/>
    </source>
</evidence>
<comment type="similarity">
    <text evidence="7">Belongs to the binding-protein-dependent transport system permease family.</text>
</comment>
<dbReference type="SUPFAM" id="SSF161098">
    <property type="entry name" value="MetI-like"/>
    <property type="match status" value="1"/>
</dbReference>
<comment type="subcellular location">
    <subcellularLocation>
        <location evidence="1 7">Cell membrane</location>
        <topology evidence="1 7">Multi-pass membrane protein</topology>
    </subcellularLocation>
</comment>
<dbReference type="GO" id="GO:0055085">
    <property type="term" value="P:transmembrane transport"/>
    <property type="evidence" value="ECO:0007669"/>
    <property type="project" value="InterPro"/>
</dbReference>
<feature type="domain" description="ABC transmembrane type-1" evidence="8">
    <location>
        <begin position="69"/>
        <end position="260"/>
    </location>
</feature>
<accession>A0A4U8Q5B0</accession>
<feature type="transmembrane region" description="Helical" evidence="7">
    <location>
        <begin position="73"/>
        <end position="95"/>
    </location>
</feature>
<dbReference type="PANTHER" id="PTHR32243">
    <property type="entry name" value="MALTOSE TRANSPORT SYSTEM PERMEASE-RELATED"/>
    <property type="match status" value="1"/>
</dbReference>
<reference evidence="9 10" key="1">
    <citation type="journal article" date="2019" name="Anaerobe">
        <title>Detection of Robinsoniella peoriensis in multiple bone samples of a trauma patient.</title>
        <authorList>
            <person name="Schrottner P."/>
            <person name="Hartwich K."/>
            <person name="Bunk B."/>
            <person name="Schober I."/>
            <person name="Helbig S."/>
            <person name="Rudolph W.W."/>
            <person name="Gunzer F."/>
        </authorList>
    </citation>
    <scope>NUCLEOTIDE SEQUENCE [LARGE SCALE GENOMIC DNA]</scope>
    <source>
        <strain evidence="9 10">DSM 106044</strain>
    </source>
</reference>
<evidence type="ECO:0000256" key="2">
    <source>
        <dbReference type="ARBA" id="ARBA00022448"/>
    </source>
</evidence>
<proteinExistence type="inferred from homology"/>
<dbReference type="Pfam" id="PF00528">
    <property type="entry name" value="BPD_transp_1"/>
    <property type="match status" value="1"/>
</dbReference>
<gene>
    <name evidence="9" type="primary">sugB_11</name>
    <name evidence="9" type="ORF">DSM106044_03579</name>
</gene>
<dbReference type="PROSITE" id="PS50928">
    <property type="entry name" value="ABC_TM1"/>
    <property type="match status" value="1"/>
</dbReference>
<organism evidence="9 10">
    <name type="scientific">Robinsoniella peoriensis</name>
    <dbReference type="NCBI Taxonomy" id="180332"/>
    <lineage>
        <taxon>Bacteria</taxon>
        <taxon>Bacillati</taxon>
        <taxon>Bacillota</taxon>
        <taxon>Clostridia</taxon>
        <taxon>Lachnospirales</taxon>
        <taxon>Lachnospiraceae</taxon>
        <taxon>Robinsoniella</taxon>
    </lineage>
</organism>
<evidence type="ECO:0000256" key="5">
    <source>
        <dbReference type="ARBA" id="ARBA00022989"/>
    </source>
</evidence>
<keyword evidence="3" id="KW-1003">Cell membrane</keyword>
<sequence length="275" mass="30778">MRTKTQIRRWVLFAVLCAAFVVAYLPIFTIVANSFRSEAEILAKGFLDSVYTLDTYKKLLSNSEFVGYLKNSLLVSMASALANICISTFAGYAISRFKNRLVKGYSSLLLLLQMFPLILCAVPLFIVFRSVNLMNSYTSIIILYTATSLPFTTWMFRGYFDEIPQEIEQAAWIDGCGRFKSFLKVVLPLSGPGMASVSIYCFLQGWNEFFLANIFLMDNAKRTLPVGISMFINQYSRDYGRLSCAAVLAMIPTFIFFLVGQKYIVGGAISGSVKG</sequence>
<name>A0A4U8Q5B0_9FIRM</name>
<feature type="transmembrane region" description="Helical" evidence="7">
    <location>
        <begin position="140"/>
        <end position="160"/>
    </location>
</feature>